<dbReference type="SUPFAM" id="SSF53067">
    <property type="entry name" value="Actin-like ATPase domain"/>
    <property type="match status" value="1"/>
</dbReference>
<keyword evidence="3" id="KW-1185">Reference proteome</keyword>
<dbReference type="InterPro" id="IPR043129">
    <property type="entry name" value="ATPase_NBD"/>
</dbReference>
<sequence length="295" mass="29765">MRVALDIGASKFAAAVVDERYALHGMRQVDVPDADAWGRCAELLRAVADGRPVLAVGIGAAGPVSVADGVIGPLNLPEWRDGFPIVARVAGLFPGAAIELAIDGAALALAEHRLGGLRGARDGLAMTVSSGVGGGIIADGRVLRGRTGNGGHIGHLVVPGWDDPCGCGGFGCVEAVASGMSAARWAREHGWDGRTGQDLAAAARAGDAVALAALARAGTALGQAVSSAAALLDIDRVVIGGGFARSGPALWEPLRVAVARHARLGFVRDLRVELSDLREGPTLLGAGVLAVEAGR</sequence>
<reference evidence="2 3" key="1">
    <citation type="submission" date="2024-10" db="EMBL/GenBank/DDBJ databases">
        <title>The Natural Products Discovery Center: Release of the First 8490 Sequenced Strains for Exploring Actinobacteria Biosynthetic Diversity.</title>
        <authorList>
            <person name="Kalkreuter E."/>
            <person name="Kautsar S.A."/>
            <person name="Yang D."/>
            <person name="Bader C.D."/>
            <person name="Teijaro C.N."/>
            <person name="Fluegel L."/>
            <person name="Davis C.M."/>
            <person name="Simpson J.R."/>
            <person name="Lauterbach L."/>
            <person name="Steele A.D."/>
            <person name="Gui C."/>
            <person name="Meng S."/>
            <person name="Li G."/>
            <person name="Viehrig K."/>
            <person name="Ye F."/>
            <person name="Su P."/>
            <person name="Kiefer A.F."/>
            <person name="Nichols A."/>
            <person name="Cepeda A.J."/>
            <person name="Yan W."/>
            <person name="Fan B."/>
            <person name="Jiang Y."/>
            <person name="Adhikari A."/>
            <person name="Zheng C.-J."/>
            <person name="Schuster L."/>
            <person name="Cowan T.M."/>
            <person name="Smanski M.J."/>
            <person name="Chevrette M.G."/>
            <person name="De Carvalho L.P.S."/>
            <person name="Shen B."/>
        </authorList>
    </citation>
    <scope>NUCLEOTIDE SEQUENCE [LARGE SCALE GENOMIC DNA]</scope>
    <source>
        <strain evidence="2 3">NPDC004045</strain>
    </source>
</reference>
<evidence type="ECO:0000256" key="1">
    <source>
        <dbReference type="ARBA" id="ARBA00006479"/>
    </source>
</evidence>
<dbReference type="Proteomes" id="UP001601444">
    <property type="component" value="Unassembled WGS sequence"/>
</dbReference>
<dbReference type="EMBL" id="JBIAMX010000015">
    <property type="protein sequence ID" value="MFF0545637.1"/>
    <property type="molecule type" value="Genomic_DNA"/>
</dbReference>
<accession>A0ABW6PT89</accession>
<proteinExistence type="inferred from homology"/>
<dbReference type="Pfam" id="PF00480">
    <property type="entry name" value="ROK"/>
    <property type="match status" value="1"/>
</dbReference>
<gene>
    <name evidence="2" type="ORF">ACFYTF_22640</name>
</gene>
<dbReference type="RefSeq" id="WP_387702122.1">
    <property type="nucleotide sequence ID" value="NZ_JBIAMX010000015.1"/>
</dbReference>
<organism evidence="2 3">
    <name type="scientific">Nocardia thailandica</name>
    <dbReference type="NCBI Taxonomy" id="257275"/>
    <lineage>
        <taxon>Bacteria</taxon>
        <taxon>Bacillati</taxon>
        <taxon>Actinomycetota</taxon>
        <taxon>Actinomycetes</taxon>
        <taxon>Mycobacteriales</taxon>
        <taxon>Nocardiaceae</taxon>
        <taxon>Nocardia</taxon>
    </lineage>
</organism>
<dbReference type="PANTHER" id="PTHR18964">
    <property type="entry name" value="ROK (REPRESSOR, ORF, KINASE) FAMILY"/>
    <property type="match status" value="1"/>
</dbReference>
<comment type="similarity">
    <text evidence="1">Belongs to the ROK (NagC/XylR) family.</text>
</comment>
<dbReference type="PROSITE" id="PS01125">
    <property type="entry name" value="ROK"/>
    <property type="match status" value="1"/>
</dbReference>
<dbReference type="InterPro" id="IPR049874">
    <property type="entry name" value="ROK_cs"/>
</dbReference>
<dbReference type="Gene3D" id="3.30.420.40">
    <property type="match status" value="2"/>
</dbReference>
<evidence type="ECO:0000313" key="3">
    <source>
        <dbReference type="Proteomes" id="UP001601444"/>
    </source>
</evidence>
<comment type="caution">
    <text evidence="2">The sequence shown here is derived from an EMBL/GenBank/DDBJ whole genome shotgun (WGS) entry which is preliminary data.</text>
</comment>
<dbReference type="InterPro" id="IPR000600">
    <property type="entry name" value="ROK"/>
</dbReference>
<evidence type="ECO:0000313" key="2">
    <source>
        <dbReference type="EMBL" id="MFF0545637.1"/>
    </source>
</evidence>
<protein>
    <submittedName>
        <fullName evidence="2">ROK family protein</fullName>
    </submittedName>
</protein>
<name>A0ABW6PT89_9NOCA</name>
<dbReference type="PANTHER" id="PTHR18964:SF169">
    <property type="entry name" value="N-ACETYLMANNOSAMINE KINASE"/>
    <property type="match status" value="1"/>
</dbReference>